<keyword evidence="17" id="KW-0464">Manganese</keyword>
<dbReference type="FunFam" id="3.90.550.50:FF:000017">
    <property type="entry name" value="Glycoprotein-N-acetylgalactosamine 3-beta-galactosyltransferase 1"/>
    <property type="match status" value="1"/>
</dbReference>
<accession>A0A8S1BJW1</accession>
<evidence type="ECO:0000256" key="19">
    <source>
        <dbReference type="ARBA" id="ARBA00041226"/>
    </source>
</evidence>
<dbReference type="Proteomes" id="UP000494165">
    <property type="component" value="Unassembled WGS sequence"/>
</dbReference>
<keyword evidence="7" id="KW-0328">Glycosyltransferase</keyword>
<evidence type="ECO:0000256" key="7">
    <source>
        <dbReference type="ARBA" id="ARBA00022676"/>
    </source>
</evidence>
<evidence type="ECO:0000256" key="22">
    <source>
        <dbReference type="ARBA" id="ARBA00059245"/>
    </source>
</evidence>
<dbReference type="GO" id="GO:0000166">
    <property type="term" value="F:nucleotide binding"/>
    <property type="evidence" value="ECO:0007669"/>
    <property type="project" value="UniProtKB-KW"/>
</dbReference>
<dbReference type="GO" id="GO:0016020">
    <property type="term" value="C:membrane"/>
    <property type="evidence" value="ECO:0007669"/>
    <property type="project" value="UniProtKB-SubCell"/>
</dbReference>
<keyword evidence="13" id="KW-1133">Transmembrane helix</keyword>
<evidence type="ECO:0000256" key="4">
    <source>
        <dbReference type="ARBA" id="ARBA00006462"/>
    </source>
</evidence>
<evidence type="ECO:0000256" key="13">
    <source>
        <dbReference type="ARBA" id="ARBA00022989"/>
    </source>
</evidence>
<keyword evidence="26" id="KW-1185">Reference proteome</keyword>
<name>A0A8S1BJW1_9INSE</name>
<comment type="similarity">
    <text evidence="4">Belongs to the glycosyltransferase 31 family. Beta3-Gal-T subfamily.</text>
</comment>
<feature type="region of interest" description="Disordered" evidence="23">
    <location>
        <begin position="328"/>
        <end position="351"/>
    </location>
</feature>
<feature type="domain" description="Fringe-like glycosyltransferase" evidence="24">
    <location>
        <begin position="64"/>
        <end position="216"/>
    </location>
</feature>
<evidence type="ECO:0000256" key="15">
    <source>
        <dbReference type="ARBA" id="ARBA00023157"/>
    </source>
</evidence>
<evidence type="ECO:0000256" key="17">
    <source>
        <dbReference type="ARBA" id="ARBA00023211"/>
    </source>
</evidence>
<evidence type="ECO:0000256" key="14">
    <source>
        <dbReference type="ARBA" id="ARBA00023136"/>
    </source>
</evidence>
<dbReference type="InterPro" id="IPR003378">
    <property type="entry name" value="Fringe-like_glycosylTrfase"/>
</dbReference>
<keyword evidence="9" id="KW-0812">Transmembrane</keyword>
<evidence type="ECO:0000256" key="23">
    <source>
        <dbReference type="SAM" id="MobiDB-lite"/>
    </source>
</evidence>
<evidence type="ECO:0000256" key="9">
    <source>
        <dbReference type="ARBA" id="ARBA00022692"/>
    </source>
</evidence>
<evidence type="ECO:0000256" key="5">
    <source>
        <dbReference type="ARBA" id="ARBA00011748"/>
    </source>
</evidence>
<organism evidence="25 26">
    <name type="scientific">Cloeon dipterum</name>
    <dbReference type="NCBI Taxonomy" id="197152"/>
    <lineage>
        <taxon>Eukaryota</taxon>
        <taxon>Metazoa</taxon>
        <taxon>Ecdysozoa</taxon>
        <taxon>Arthropoda</taxon>
        <taxon>Hexapoda</taxon>
        <taxon>Insecta</taxon>
        <taxon>Pterygota</taxon>
        <taxon>Palaeoptera</taxon>
        <taxon>Ephemeroptera</taxon>
        <taxon>Pisciforma</taxon>
        <taxon>Baetidae</taxon>
        <taxon>Cloeon</taxon>
    </lineage>
</organism>
<dbReference type="OrthoDB" id="414175at2759"/>
<evidence type="ECO:0000313" key="26">
    <source>
        <dbReference type="Proteomes" id="UP000494165"/>
    </source>
</evidence>
<keyword evidence="16" id="KW-0325">Glycoprotein</keyword>
<evidence type="ECO:0000256" key="2">
    <source>
        <dbReference type="ARBA" id="ARBA00004606"/>
    </source>
</evidence>
<comment type="subunit">
    <text evidence="5">Homodimer; disulfide-linked.</text>
</comment>
<evidence type="ECO:0000313" key="25">
    <source>
        <dbReference type="EMBL" id="CAB3359218.1"/>
    </source>
</evidence>
<comment type="caution">
    <text evidence="25">The sequence shown here is derived from an EMBL/GenBank/DDBJ whole genome shotgun (WGS) entry which is preliminary data.</text>
</comment>
<evidence type="ECO:0000256" key="16">
    <source>
        <dbReference type="ARBA" id="ARBA00023180"/>
    </source>
</evidence>
<comment type="subcellular location">
    <subcellularLocation>
        <location evidence="2">Membrane</location>
        <topology evidence="2">Single-pass type II membrane protein</topology>
    </subcellularLocation>
</comment>
<evidence type="ECO:0000256" key="20">
    <source>
        <dbReference type="ARBA" id="ARBA00042009"/>
    </source>
</evidence>
<dbReference type="PANTHER" id="PTHR23033:SF14">
    <property type="entry name" value="GLYCOPROTEIN-N-ACETYLGALACTOSAMINE 3-BETA-GALACTOSYLTRANSFERASE 1-RELATED"/>
    <property type="match status" value="1"/>
</dbReference>
<evidence type="ECO:0000256" key="3">
    <source>
        <dbReference type="ARBA" id="ARBA00004922"/>
    </source>
</evidence>
<comment type="cofactor">
    <cofactor evidence="1">
        <name>Mn(2+)</name>
        <dbReference type="ChEBI" id="CHEBI:29035"/>
    </cofactor>
</comment>
<reference evidence="25 26" key="1">
    <citation type="submission" date="2020-04" db="EMBL/GenBank/DDBJ databases">
        <authorList>
            <person name="Alioto T."/>
            <person name="Alioto T."/>
            <person name="Gomez Garrido J."/>
        </authorList>
    </citation>
    <scope>NUCLEOTIDE SEQUENCE [LARGE SCALE GENOMIC DNA]</scope>
</reference>
<evidence type="ECO:0000256" key="6">
    <source>
        <dbReference type="ARBA" id="ARBA00012557"/>
    </source>
</evidence>
<comment type="pathway">
    <text evidence="3">Protein modification; protein glycosylation.</text>
</comment>
<dbReference type="AlphaFoldDB" id="A0A8S1BJW1"/>
<dbReference type="Pfam" id="PF02434">
    <property type="entry name" value="Fringe"/>
    <property type="match status" value="1"/>
</dbReference>
<evidence type="ECO:0000259" key="24">
    <source>
        <dbReference type="Pfam" id="PF02434"/>
    </source>
</evidence>
<protein>
    <recommendedName>
        <fullName evidence="18">Glycoprotein-N-acetylgalactosamine 3-beta-galactosyltransferase 1</fullName>
        <ecNumber evidence="6">2.4.1.122</ecNumber>
    </recommendedName>
    <alternativeName>
        <fullName evidence="20">Core 1 O-glycan T-synthase</fullName>
    </alternativeName>
    <alternativeName>
        <fullName evidence="21">Core 1 UDP-galactose:N-acetylgalactosamine-alpha-R beta 1,3-galactosyltransferase 1</fullName>
    </alternativeName>
    <alternativeName>
        <fullName evidence="19">Core 1 beta1,3-galactosyltransferase 1</fullName>
    </alternativeName>
</protein>
<dbReference type="EC" id="2.4.1.122" evidence="6"/>
<keyword evidence="15" id="KW-1015">Disulfide bond</keyword>
<proteinExistence type="inferred from homology"/>
<dbReference type="GO" id="GO:0016263">
    <property type="term" value="F:glycoprotein-N-acetylgalactosamine 3-beta-galactosyltransferase activity"/>
    <property type="evidence" value="ECO:0007669"/>
    <property type="project" value="UniProtKB-EC"/>
</dbReference>
<keyword evidence="8" id="KW-0808">Transferase</keyword>
<feature type="compositionally biased region" description="Polar residues" evidence="23">
    <location>
        <begin position="342"/>
        <end position="351"/>
    </location>
</feature>
<keyword evidence="12" id="KW-0735">Signal-anchor</keyword>
<evidence type="ECO:0000256" key="10">
    <source>
        <dbReference type="ARBA" id="ARBA00022723"/>
    </source>
</evidence>
<keyword evidence="10" id="KW-0479">Metal-binding</keyword>
<evidence type="ECO:0000256" key="11">
    <source>
        <dbReference type="ARBA" id="ARBA00022741"/>
    </source>
</evidence>
<dbReference type="GO" id="GO:0030145">
    <property type="term" value="F:manganese ion binding"/>
    <property type="evidence" value="ECO:0007669"/>
    <property type="project" value="UniProtKB-ARBA"/>
</dbReference>
<sequence length="351" mass="40198">MSPLGNASKVQKAPNESLSRLVHKALDLNGSIIEQLFYEMQTQRNQKLFEEVRILCWVCTSANTANRSVHVKATWGRRCNKIIFISEEEDDFLPTIKVDARPGREGLWAKTVHAFNYIFDNYINDYDWFLKADDDSYVLVDNLRKLLLPYDPNDPDYFGFHFKTIVPRGYMSGGAGYALSREAVKRLVTRAFAGEITKCPNQTADGSEDADLGRCLDYAEVYPGDSRDEKGHFRFYPFVAENYVHPDLSEREWWYWYFIKWPHKGGADCCSKHPITFHYMTPHHLYMMEHLVYNQVMFSVTDVMAAENPGPDNIEQAEQVAKKITVGSTTTTPSATSLTEALVQSTKQPKS</sequence>
<evidence type="ECO:0000256" key="21">
    <source>
        <dbReference type="ARBA" id="ARBA00043065"/>
    </source>
</evidence>
<comment type="function">
    <text evidence="22">Glycosyltransferase that generates the core 1 O-glycan Gal-beta1-3GalNAc-alpha1-Ser/Thr (T antigen), which is a precursor for many extended O-glycans in glycoproteins.</text>
</comment>
<gene>
    <name evidence="25" type="ORF">CLODIP_2_CD05205</name>
</gene>
<dbReference type="EMBL" id="CADEPI010000001">
    <property type="protein sequence ID" value="CAB3359218.1"/>
    <property type="molecule type" value="Genomic_DNA"/>
</dbReference>
<dbReference type="InterPro" id="IPR026050">
    <property type="entry name" value="C1GALT1/C1GALT1_chp1"/>
</dbReference>
<dbReference type="PANTHER" id="PTHR23033">
    <property type="entry name" value="BETA1,3-GALACTOSYLTRANSFERASE"/>
    <property type="match status" value="1"/>
</dbReference>
<evidence type="ECO:0000256" key="1">
    <source>
        <dbReference type="ARBA" id="ARBA00001936"/>
    </source>
</evidence>
<feature type="compositionally biased region" description="Low complexity" evidence="23">
    <location>
        <begin position="328"/>
        <end position="339"/>
    </location>
</feature>
<dbReference type="Gene3D" id="3.90.550.50">
    <property type="match status" value="1"/>
</dbReference>
<keyword evidence="11" id="KW-0547">Nucleotide-binding</keyword>
<evidence type="ECO:0000256" key="8">
    <source>
        <dbReference type="ARBA" id="ARBA00022679"/>
    </source>
</evidence>
<keyword evidence="14" id="KW-0472">Membrane</keyword>
<evidence type="ECO:0000256" key="12">
    <source>
        <dbReference type="ARBA" id="ARBA00022968"/>
    </source>
</evidence>
<evidence type="ECO:0000256" key="18">
    <source>
        <dbReference type="ARBA" id="ARBA00040898"/>
    </source>
</evidence>